<dbReference type="GeneID" id="35867925"/>
<dbReference type="PATRIC" id="fig|1321816.3.peg.1357"/>
<dbReference type="Pfam" id="PF25681">
    <property type="entry name" value="Phage_TTP_17"/>
    <property type="match status" value="1"/>
</dbReference>
<proteinExistence type="predicted"/>
<comment type="caution">
    <text evidence="1">The sequence shown here is derived from an EMBL/GenBank/DDBJ whole genome shotgun (WGS) entry which is preliminary data.</text>
</comment>
<dbReference type="HOGENOM" id="CLU_102082_0_0_11"/>
<reference evidence="1 2" key="1">
    <citation type="submission" date="2013-08" db="EMBL/GenBank/DDBJ databases">
        <authorList>
            <person name="Weinstock G."/>
            <person name="Sodergren E."/>
            <person name="Wylie T."/>
            <person name="Fulton L."/>
            <person name="Fulton R."/>
            <person name="Fronick C."/>
            <person name="O'Laughlin M."/>
            <person name="Godfrey J."/>
            <person name="Miner T."/>
            <person name="Herter B."/>
            <person name="Appelbaum E."/>
            <person name="Cordes M."/>
            <person name="Lek S."/>
            <person name="Wollam A."/>
            <person name="Pepin K.H."/>
            <person name="Palsikar V.B."/>
            <person name="Mitreva M."/>
            <person name="Wilson R.K."/>
        </authorList>
    </citation>
    <scope>NUCLEOTIDE SEQUENCE [LARGE SCALE GENOMIC DNA]</scope>
    <source>
        <strain evidence="1 2">F0580</strain>
    </source>
</reference>
<gene>
    <name evidence="1" type="ORF">HMPREF9244_01539</name>
</gene>
<evidence type="ECO:0000313" key="2">
    <source>
        <dbReference type="Proteomes" id="UP000016519"/>
    </source>
</evidence>
<keyword evidence="2" id="KW-1185">Reference proteome</keyword>
<name>U1R854_9BIFI</name>
<dbReference type="EMBL" id="AWSI01000041">
    <property type="protein sequence ID" value="ERH29739.1"/>
    <property type="molecule type" value="Genomic_DNA"/>
</dbReference>
<evidence type="ECO:0000313" key="1">
    <source>
        <dbReference type="EMBL" id="ERH29739.1"/>
    </source>
</evidence>
<protein>
    <submittedName>
        <fullName evidence="1">Uncharacterized protein</fullName>
    </submittedName>
</protein>
<dbReference type="AlphaFoldDB" id="U1R854"/>
<sequence>MAEVTQGIDANKVYLPSPDQSATTGAVQIAKVGVAKPADARTVMPSNEWGTSLGYIGEDGLTISGVMSAGDKIKEWGGSAVRVTNGDAEPTISIPSIQVDETLAKLIVGDENVKTVDANSDHGRQLEIAFNGKVGEPRAWVFNMKDGNRRIRAFAPNAQVSELDDLQFVPTAANSYALTLSLNVDTAGNFLYLFYDDGKVEAVA</sequence>
<accession>U1R854</accession>
<dbReference type="InterPro" id="IPR058154">
    <property type="entry name" value="Bxb1_TTP-like"/>
</dbReference>
<dbReference type="RefSeq" id="WP_021618650.1">
    <property type="nucleotide sequence ID" value="NZ_KE952646.1"/>
</dbReference>
<organism evidence="1 2">
    <name type="scientific">Alloscardovia omnicolens F0580</name>
    <dbReference type="NCBI Taxonomy" id="1321816"/>
    <lineage>
        <taxon>Bacteria</taxon>
        <taxon>Bacillati</taxon>
        <taxon>Actinomycetota</taxon>
        <taxon>Actinomycetes</taxon>
        <taxon>Bifidobacteriales</taxon>
        <taxon>Bifidobacteriaceae</taxon>
        <taxon>Alloscardovia</taxon>
    </lineage>
</organism>
<dbReference type="Proteomes" id="UP000016519">
    <property type="component" value="Unassembled WGS sequence"/>
</dbReference>